<dbReference type="AlphaFoldDB" id="A0A1A9ZCV8"/>
<dbReference type="EnsemblMetazoa" id="GPAI010805-RA">
    <property type="protein sequence ID" value="GPAI010805-PA"/>
    <property type="gene ID" value="GPAI010805"/>
</dbReference>
<accession>A0A1A9ZCV8</accession>
<proteinExistence type="predicted"/>
<feature type="signal peptide" evidence="1">
    <location>
        <begin position="1"/>
        <end position="24"/>
    </location>
</feature>
<keyword evidence="1" id="KW-0732">Signal</keyword>
<sequence length="165" mass="18832">MQGKGHNVMNLLLLLSSLLSCFKAGRDLIVVISGHMLLTSAVACKCKYLAFLCCRRQQNKVNAEQSYWKVIGHAIHDFEAMQLLIHQQASKAAPRRKTYKQDSNNFYNEYLATKQILILVGKRRCKHFADENIMQQRVHAFCILTGTNGSEQINELKSSKFENIN</sequence>
<evidence type="ECO:0008006" key="4">
    <source>
        <dbReference type="Google" id="ProtNLM"/>
    </source>
</evidence>
<feature type="chain" id="PRO_5008402785" description="Secreted protein" evidence="1">
    <location>
        <begin position="25"/>
        <end position="165"/>
    </location>
</feature>
<organism evidence="2 3">
    <name type="scientific">Glossina pallidipes</name>
    <name type="common">Tsetse fly</name>
    <dbReference type="NCBI Taxonomy" id="7398"/>
    <lineage>
        <taxon>Eukaryota</taxon>
        <taxon>Metazoa</taxon>
        <taxon>Ecdysozoa</taxon>
        <taxon>Arthropoda</taxon>
        <taxon>Hexapoda</taxon>
        <taxon>Insecta</taxon>
        <taxon>Pterygota</taxon>
        <taxon>Neoptera</taxon>
        <taxon>Endopterygota</taxon>
        <taxon>Diptera</taxon>
        <taxon>Brachycera</taxon>
        <taxon>Muscomorpha</taxon>
        <taxon>Hippoboscoidea</taxon>
        <taxon>Glossinidae</taxon>
        <taxon>Glossina</taxon>
    </lineage>
</organism>
<keyword evidence="3" id="KW-1185">Reference proteome</keyword>
<evidence type="ECO:0000313" key="3">
    <source>
        <dbReference type="Proteomes" id="UP000092445"/>
    </source>
</evidence>
<dbReference type="Proteomes" id="UP000092445">
    <property type="component" value="Unassembled WGS sequence"/>
</dbReference>
<dbReference type="PROSITE" id="PS51257">
    <property type="entry name" value="PROKAR_LIPOPROTEIN"/>
    <property type="match status" value="1"/>
</dbReference>
<reference evidence="3" key="1">
    <citation type="submission" date="2014-03" db="EMBL/GenBank/DDBJ databases">
        <authorList>
            <person name="Aksoy S."/>
            <person name="Warren W."/>
            <person name="Wilson R.K."/>
        </authorList>
    </citation>
    <scope>NUCLEOTIDE SEQUENCE [LARGE SCALE GENOMIC DNA]</scope>
    <source>
        <strain evidence="3">IAEA</strain>
    </source>
</reference>
<name>A0A1A9ZCV8_GLOPL</name>
<evidence type="ECO:0000313" key="2">
    <source>
        <dbReference type="EnsemblMetazoa" id="GPAI010805-PA"/>
    </source>
</evidence>
<protein>
    <recommendedName>
        <fullName evidence="4">Secreted protein</fullName>
    </recommendedName>
</protein>
<dbReference type="VEuPathDB" id="VectorBase:GPAI010805"/>
<evidence type="ECO:0000256" key="1">
    <source>
        <dbReference type="SAM" id="SignalP"/>
    </source>
</evidence>
<reference evidence="2" key="2">
    <citation type="submission" date="2020-05" db="UniProtKB">
        <authorList>
            <consortium name="EnsemblMetazoa"/>
        </authorList>
    </citation>
    <scope>IDENTIFICATION</scope>
    <source>
        <strain evidence="2">IAEA</strain>
    </source>
</reference>